<dbReference type="Ensembl" id="ENSPCET00000019708.1">
    <property type="protein sequence ID" value="ENSPCEP00000019059.1"/>
    <property type="gene ID" value="ENSPCEG00000014835.1"/>
</dbReference>
<comment type="subunit">
    <text evidence="2">Part of the tectonic-like complex (also named B9 complex).</text>
</comment>
<dbReference type="GO" id="GO:1904491">
    <property type="term" value="P:protein localization to ciliary transition zone"/>
    <property type="evidence" value="ECO:0007669"/>
    <property type="project" value="TreeGrafter"/>
</dbReference>
<organism evidence="9 10">
    <name type="scientific">Pelusios castaneus</name>
    <name type="common">West African mud turtle</name>
    <dbReference type="NCBI Taxonomy" id="367368"/>
    <lineage>
        <taxon>Eukaryota</taxon>
        <taxon>Metazoa</taxon>
        <taxon>Chordata</taxon>
        <taxon>Craniata</taxon>
        <taxon>Vertebrata</taxon>
        <taxon>Euteleostomi</taxon>
        <taxon>Archelosauria</taxon>
        <taxon>Testudinata</taxon>
        <taxon>Testudines</taxon>
        <taxon>Pleurodira</taxon>
        <taxon>Pelomedusidae</taxon>
        <taxon>Pelusios</taxon>
    </lineage>
</organism>
<dbReference type="Pfam" id="PF07773">
    <property type="entry name" value="TCTN_DUF1619"/>
    <property type="match status" value="2"/>
</dbReference>
<feature type="signal peptide" evidence="6">
    <location>
        <begin position="1"/>
        <end position="21"/>
    </location>
</feature>
<dbReference type="InterPro" id="IPR011677">
    <property type="entry name" value="TCTN1-3_dom"/>
</dbReference>
<evidence type="ECO:0000313" key="9">
    <source>
        <dbReference type="Ensembl" id="ENSPCEP00000019059.1"/>
    </source>
</evidence>
<name>A0A8C8SCW7_9SAUR</name>
<dbReference type="GO" id="GO:0007224">
    <property type="term" value="P:smoothened signaling pathway"/>
    <property type="evidence" value="ECO:0007669"/>
    <property type="project" value="TreeGrafter"/>
</dbReference>
<evidence type="ECO:0000259" key="8">
    <source>
        <dbReference type="Pfam" id="PF25752"/>
    </source>
</evidence>
<dbReference type="GO" id="GO:0060271">
    <property type="term" value="P:cilium assembly"/>
    <property type="evidence" value="ECO:0007669"/>
    <property type="project" value="TreeGrafter"/>
</dbReference>
<feature type="chain" id="PRO_5034300995" evidence="6">
    <location>
        <begin position="22"/>
        <end position="696"/>
    </location>
</feature>
<keyword evidence="4" id="KW-0970">Cilium biogenesis/degradation</keyword>
<keyword evidence="3 6" id="KW-0732">Signal</keyword>
<reference evidence="9" key="1">
    <citation type="submission" date="2025-08" db="UniProtKB">
        <authorList>
            <consortium name="Ensembl"/>
        </authorList>
    </citation>
    <scope>IDENTIFICATION</scope>
</reference>
<sequence>MIPPLFWALLLLGAERPTGRAQTPAPPGIPVFLPSFIHMSGPMVSSYLVGNSTEVFLSINIIHMNTETGILPLLKCSESNRSGEWHLNGPEPYDVYMNASKVTITLMKNLQLCSSNATDCCMKPLCVVETLQVSACRGSTMLANLLIQAEIYANSSFTGNVSENATHIPNQVYQPLGSCPCNLTAGTCDVRCCCDLECTPDMKQLFSGSCFAGIFGGNVNLPFEQLCSVQTTNSAPDWFPFLCVQSPLNNTPFLGYFYHGSVSPSQVSSFKIPLQTVPETPSSGYKQGDPIMTMENEYFIIRQKSMAGQCIGNAPVAFLQNFDVKCVTSLSAYKEGLSHNVLINSGTKGTIQQNVIYSNVTDVRNFITKPEDIQPTEVLCVNVTFAEHYMFIWKGKTIEEINVTVLLGELCDGEILTQRFAVNFVSFNSTSTAELSGNPGYQVGKPVRAVNISSSDTVTTLKLWQPVGRGLCTSATFTPVLFGLNSLSGCILEVDINEDCSQLREDVTARLNSLIQATHVGKRGNSSYGDLNDLVEIIRLDPSNLNANTSVGNLKGICSDIPANLNIRIITADVGAVEGISQEEILGVQISFSTVIWQFQCGIICENKSSPLPLTASVQFIKIPAQPPIPMTSFQINYTEYDCNRNEICWPQLFYPLTRYYTGEPYSQCLAKGLVLAFFFLLAAVLSNPCSKILKT</sequence>
<keyword evidence="5" id="KW-0325">Glycoprotein</keyword>
<accession>A0A8C8SCW7</accession>
<evidence type="ECO:0000256" key="3">
    <source>
        <dbReference type="ARBA" id="ARBA00022729"/>
    </source>
</evidence>
<feature type="domain" description="Tectonic-1-3 N-terminal" evidence="8">
    <location>
        <begin position="154"/>
        <end position="266"/>
    </location>
</feature>
<dbReference type="Proteomes" id="UP000694393">
    <property type="component" value="Unplaced"/>
</dbReference>
<reference evidence="9" key="2">
    <citation type="submission" date="2025-09" db="UniProtKB">
        <authorList>
            <consortium name="Ensembl"/>
        </authorList>
    </citation>
    <scope>IDENTIFICATION</scope>
</reference>
<dbReference type="InterPro" id="IPR057724">
    <property type="entry name" value="TCTN1-3_N"/>
</dbReference>
<evidence type="ECO:0000259" key="7">
    <source>
        <dbReference type="Pfam" id="PF07773"/>
    </source>
</evidence>
<comment type="similarity">
    <text evidence="1">Belongs to the tectonic family.</text>
</comment>
<evidence type="ECO:0000313" key="10">
    <source>
        <dbReference type="Proteomes" id="UP000694393"/>
    </source>
</evidence>
<dbReference type="PANTHER" id="PTHR14611">
    <property type="entry name" value="TECTONIC FAMILY MEMBER"/>
    <property type="match status" value="1"/>
</dbReference>
<protein>
    <submittedName>
        <fullName evidence="9">Tectonic family member 2</fullName>
    </submittedName>
</protein>
<dbReference type="InterPro" id="IPR040354">
    <property type="entry name" value="TCTN1-3"/>
</dbReference>
<evidence type="ECO:0000256" key="2">
    <source>
        <dbReference type="ARBA" id="ARBA00011495"/>
    </source>
</evidence>
<evidence type="ECO:0000256" key="4">
    <source>
        <dbReference type="ARBA" id="ARBA00022794"/>
    </source>
</evidence>
<feature type="domain" description="Tectonic-1-3" evidence="7">
    <location>
        <begin position="437"/>
        <end position="623"/>
    </location>
</feature>
<keyword evidence="10" id="KW-1185">Reference proteome</keyword>
<evidence type="ECO:0000256" key="5">
    <source>
        <dbReference type="ARBA" id="ARBA00023180"/>
    </source>
</evidence>
<evidence type="ECO:0000256" key="1">
    <source>
        <dbReference type="ARBA" id="ARBA00007633"/>
    </source>
</evidence>
<dbReference type="Pfam" id="PF25752">
    <property type="entry name" value="DUF1619_N"/>
    <property type="match status" value="1"/>
</dbReference>
<dbReference type="PANTHER" id="PTHR14611:SF6">
    <property type="entry name" value="TECTONIC-2"/>
    <property type="match status" value="1"/>
</dbReference>
<evidence type="ECO:0000256" key="6">
    <source>
        <dbReference type="SAM" id="SignalP"/>
    </source>
</evidence>
<dbReference type="AlphaFoldDB" id="A0A8C8SCW7"/>
<feature type="domain" description="Tectonic-1-3" evidence="7">
    <location>
        <begin position="282"/>
        <end position="426"/>
    </location>
</feature>
<proteinExistence type="inferred from homology"/>
<dbReference type="GO" id="GO:0036038">
    <property type="term" value="C:MKS complex"/>
    <property type="evidence" value="ECO:0007669"/>
    <property type="project" value="TreeGrafter"/>
</dbReference>